<name>A0A699S2P1_TANCI</name>
<evidence type="ECO:0000313" key="1">
    <source>
        <dbReference type="EMBL" id="GFC91662.1"/>
    </source>
</evidence>
<feature type="non-terminal residue" evidence="1">
    <location>
        <position position="167"/>
    </location>
</feature>
<accession>A0A699S2P1</accession>
<protein>
    <submittedName>
        <fullName evidence="1">Uncharacterized protein</fullName>
    </submittedName>
</protein>
<reference evidence="1" key="1">
    <citation type="journal article" date="2019" name="Sci. Rep.">
        <title>Draft genome of Tanacetum cinerariifolium, the natural source of mosquito coil.</title>
        <authorList>
            <person name="Yamashiro T."/>
            <person name="Shiraishi A."/>
            <person name="Satake H."/>
            <person name="Nakayama K."/>
        </authorList>
    </citation>
    <scope>NUCLEOTIDE SEQUENCE</scope>
</reference>
<comment type="caution">
    <text evidence="1">The sequence shown here is derived from an EMBL/GenBank/DDBJ whole genome shotgun (WGS) entry which is preliminary data.</text>
</comment>
<gene>
    <name evidence="1" type="ORF">Tci_863632</name>
</gene>
<feature type="non-terminal residue" evidence="1">
    <location>
        <position position="1"/>
    </location>
</feature>
<dbReference type="AlphaFoldDB" id="A0A699S2P1"/>
<proteinExistence type="predicted"/>
<organism evidence="1">
    <name type="scientific">Tanacetum cinerariifolium</name>
    <name type="common">Dalmatian daisy</name>
    <name type="synonym">Chrysanthemum cinerariifolium</name>
    <dbReference type="NCBI Taxonomy" id="118510"/>
    <lineage>
        <taxon>Eukaryota</taxon>
        <taxon>Viridiplantae</taxon>
        <taxon>Streptophyta</taxon>
        <taxon>Embryophyta</taxon>
        <taxon>Tracheophyta</taxon>
        <taxon>Spermatophyta</taxon>
        <taxon>Magnoliopsida</taxon>
        <taxon>eudicotyledons</taxon>
        <taxon>Gunneridae</taxon>
        <taxon>Pentapetalae</taxon>
        <taxon>asterids</taxon>
        <taxon>campanulids</taxon>
        <taxon>Asterales</taxon>
        <taxon>Asteraceae</taxon>
        <taxon>Asteroideae</taxon>
        <taxon>Anthemideae</taxon>
        <taxon>Anthemidinae</taxon>
        <taxon>Tanacetum</taxon>
    </lineage>
</organism>
<sequence>GNGVGFDLHHWQRQVMPGERLIDPDPRGHARRRQHPSVIAQVTHLERRVEDRMIAAGDHDRFVREDRMGRELVFNAALRADDHVQTLNAFGQRRLAAIELFCRTPQVTELGDGFEIAVDTSRHWTPFHQEPANALEILVVALCTLFPRFPASGFAMVVAHRHGGQRR</sequence>
<dbReference type="EMBL" id="BKCJ011133031">
    <property type="protein sequence ID" value="GFC91662.1"/>
    <property type="molecule type" value="Genomic_DNA"/>
</dbReference>